<proteinExistence type="predicted"/>
<evidence type="ECO:0000313" key="1">
    <source>
        <dbReference type="EMBL" id="GBE62020.1"/>
    </source>
</evidence>
<keyword evidence="1" id="KW-0808">Transferase</keyword>
<protein>
    <submittedName>
        <fullName evidence="1">Histidine kinase, putative</fullName>
    </submittedName>
</protein>
<dbReference type="RefSeq" id="XP_028868263.1">
    <property type="nucleotide sequence ID" value="XM_029012430.1"/>
</dbReference>
<dbReference type="GeneID" id="39875790"/>
<dbReference type="EMBL" id="BDSA01000004">
    <property type="protein sequence ID" value="GBE62020.1"/>
    <property type="molecule type" value="Genomic_DNA"/>
</dbReference>
<evidence type="ECO:0000313" key="2">
    <source>
        <dbReference type="Proteomes" id="UP000236319"/>
    </source>
</evidence>
<dbReference type="Proteomes" id="UP000236319">
    <property type="component" value="Unassembled WGS sequence"/>
</dbReference>
<comment type="caution">
    <text evidence="1">The sequence shown here is derived from an EMBL/GenBank/DDBJ whole genome shotgun (WGS) entry which is preliminary data.</text>
</comment>
<name>A0A2H6KG94_9APIC</name>
<reference evidence="1 2" key="1">
    <citation type="journal article" date="2017" name="BMC Genomics">
        <title>Whole-genome assembly of Babesia ovata and comparative genomics between closely related pathogens.</title>
        <authorList>
            <person name="Yamagishi J."/>
            <person name="Asada M."/>
            <person name="Hakimi H."/>
            <person name="Tanaka T.Q."/>
            <person name="Sugimoto C."/>
            <person name="Kawazu S."/>
        </authorList>
    </citation>
    <scope>NUCLEOTIDE SEQUENCE [LARGE SCALE GENOMIC DNA]</scope>
    <source>
        <strain evidence="1 2">Miyake</strain>
    </source>
</reference>
<keyword evidence="2" id="KW-1185">Reference proteome</keyword>
<keyword evidence="1" id="KW-0418">Kinase</keyword>
<dbReference type="AlphaFoldDB" id="A0A2H6KG94"/>
<dbReference type="GO" id="GO:0016301">
    <property type="term" value="F:kinase activity"/>
    <property type="evidence" value="ECO:0007669"/>
    <property type="project" value="UniProtKB-KW"/>
</dbReference>
<organism evidence="1 2">
    <name type="scientific">Babesia ovata</name>
    <dbReference type="NCBI Taxonomy" id="189622"/>
    <lineage>
        <taxon>Eukaryota</taxon>
        <taxon>Sar</taxon>
        <taxon>Alveolata</taxon>
        <taxon>Apicomplexa</taxon>
        <taxon>Aconoidasida</taxon>
        <taxon>Piroplasmida</taxon>
        <taxon>Babesiidae</taxon>
        <taxon>Babesia</taxon>
    </lineage>
</organism>
<dbReference type="VEuPathDB" id="PiroplasmaDB:BOVATA_035130"/>
<gene>
    <name evidence="1" type="ORF">BOVATA_035130</name>
</gene>
<dbReference type="OrthoDB" id="364801at2759"/>
<sequence>MPVLKRCAEDALVGAFRSASAGKGRLPLRRALSELARLFYGDSDSTARLSAEFMNEFYLRGVDVRCGLRSHALMVGGPKNIRGNPRGGLDARLFYPSITCEQFIMIGRVSEAPLAANALLQAMECVLLERQVPHLAGGRIRSERTSHEVADLERKQQQKLLSEVASALSKD</sequence>
<accession>A0A2H6KG94</accession>